<dbReference type="EMBL" id="JBBWWR010000005">
    <property type="protein sequence ID" value="KAK8966790.1"/>
    <property type="molecule type" value="Genomic_DNA"/>
</dbReference>
<dbReference type="PANTHER" id="PTHR31739:SF4">
    <property type="entry name" value="ENT-COPALYL DIPHOSPHATE SYNTHASE, CHLOROPLASTIC"/>
    <property type="match status" value="1"/>
</dbReference>
<keyword evidence="2" id="KW-0479">Metal-binding</keyword>
<dbReference type="Gene3D" id="1.10.600.10">
    <property type="entry name" value="Farnesyl Diphosphate Synthase"/>
    <property type="match status" value="1"/>
</dbReference>
<name>A0ABR2MRJ2_9ASPA</name>
<evidence type="ECO:0000313" key="5">
    <source>
        <dbReference type="Proteomes" id="UP001412067"/>
    </source>
</evidence>
<dbReference type="InterPro" id="IPR050148">
    <property type="entry name" value="Terpene_synthase-like"/>
</dbReference>
<dbReference type="InterPro" id="IPR008930">
    <property type="entry name" value="Terpenoid_cyclase/PrenylTrfase"/>
</dbReference>
<evidence type="ECO:0000256" key="2">
    <source>
        <dbReference type="ARBA" id="ARBA00022723"/>
    </source>
</evidence>
<proteinExistence type="predicted"/>
<dbReference type="InterPro" id="IPR036965">
    <property type="entry name" value="Terpene_synth_N_sf"/>
</dbReference>
<evidence type="ECO:0000313" key="4">
    <source>
        <dbReference type="EMBL" id="KAK8966790.1"/>
    </source>
</evidence>
<dbReference type="InterPro" id="IPR008949">
    <property type="entry name" value="Isoprenoid_synthase_dom_sf"/>
</dbReference>
<comment type="caution">
    <text evidence="4">The sequence shown here is derived from an EMBL/GenBank/DDBJ whole genome shotgun (WGS) entry which is preliminary data.</text>
</comment>
<dbReference type="PANTHER" id="PTHR31739">
    <property type="entry name" value="ENT-COPALYL DIPHOSPHATE SYNTHASE, CHLOROPLASTIC"/>
    <property type="match status" value="1"/>
</dbReference>
<keyword evidence="3" id="KW-0460">Magnesium</keyword>
<dbReference type="Proteomes" id="UP001412067">
    <property type="component" value="Unassembled WGS sequence"/>
</dbReference>
<comment type="cofactor">
    <cofactor evidence="1">
        <name>Mg(2+)</name>
        <dbReference type="ChEBI" id="CHEBI:18420"/>
    </cofactor>
</comment>
<evidence type="ECO:0000256" key="1">
    <source>
        <dbReference type="ARBA" id="ARBA00001946"/>
    </source>
</evidence>
<protein>
    <submittedName>
        <fullName evidence="4">Uncharacterized protein</fullName>
    </submittedName>
</protein>
<dbReference type="Gene3D" id="1.50.10.130">
    <property type="entry name" value="Terpene synthase, N-terminal domain"/>
    <property type="match status" value="1"/>
</dbReference>
<gene>
    <name evidence="4" type="ORF">KSP40_PGU017278</name>
</gene>
<sequence length="220" mass="25754">MLKQEKSFAKKHLMNDIEDINVHDKWALKKALHKEPEWALKNPWKMSLPRLEARQYIDNYGDNDVWIGKSIYMMYNINNSKYLELVTLENNKLHAMPTREANSIIQSNHVIREKPALEHALLRTLKQVFMGVYNSMNELAIEANNAHGKDVFPYLYNLRKLQVQEYLNAKVRKDVKQIASFKGHAEQVKKGVAVYIRLLPSMFLMGNVITKNIKHLDHRS</sequence>
<accession>A0ABR2MRJ2</accession>
<keyword evidence="5" id="KW-1185">Reference proteome</keyword>
<reference evidence="4 5" key="1">
    <citation type="journal article" date="2022" name="Nat. Plants">
        <title>Genomes of leafy and leafless Platanthera orchids illuminate the evolution of mycoheterotrophy.</title>
        <authorList>
            <person name="Li M.H."/>
            <person name="Liu K.W."/>
            <person name="Li Z."/>
            <person name="Lu H.C."/>
            <person name="Ye Q.L."/>
            <person name="Zhang D."/>
            <person name="Wang J.Y."/>
            <person name="Li Y.F."/>
            <person name="Zhong Z.M."/>
            <person name="Liu X."/>
            <person name="Yu X."/>
            <person name="Liu D.K."/>
            <person name="Tu X.D."/>
            <person name="Liu B."/>
            <person name="Hao Y."/>
            <person name="Liao X.Y."/>
            <person name="Jiang Y.T."/>
            <person name="Sun W.H."/>
            <person name="Chen J."/>
            <person name="Chen Y.Q."/>
            <person name="Ai Y."/>
            <person name="Zhai J.W."/>
            <person name="Wu S.S."/>
            <person name="Zhou Z."/>
            <person name="Hsiao Y.Y."/>
            <person name="Wu W.L."/>
            <person name="Chen Y.Y."/>
            <person name="Lin Y.F."/>
            <person name="Hsu J.L."/>
            <person name="Li C.Y."/>
            <person name="Wang Z.W."/>
            <person name="Zhao X."/>
            <person name="Zhong W.Y."/>
            <person name="Ma X.K."/>
            <person name="Ma L."/>
            <person name="Huang J."/>
            <person name="Chen G.Z."/>
            <person name="Huang M.Z."/>
            <person name="Huang L."/>
            <person name="Peng D.H."/>
            <person name="Luo Y.B."/>
            <person name="Zou S.Q."/>
            <person name="Chen S.P."/>
            <person name="Lan S."/>
            <person name="Tsai W.C."/>
            <person name="Van de Peer Y."/>
            <person name="Liu Z.J."/>
        </authorList>
    </citation>
    <scope>NUCLEOTIDE SEQUENCE [LARGE SCALE GENOMIC DNA]</scope>
    <source>
        <strain evidence="4">Lor288</strain>
    </source>
</reference>
<organism evidence="4 5">
    <name type="scientific">Platanthera guangdongensis</name>
    <dbReference type="NCBI Taxonomy" id="2320717"/>
    <lineage>
        <taxon>Eukaryota</taxon>
        <taxon>Viridiplantae</taxon>
        <taxon>Streptophyta</taxon>
        <taxon>Embryophyta</taxon>
        <taxon>Tracheophyta</taxon>
        <taxon>Spermatophyta</taxon>
        <taxon>Magnoliopsida</taxon>
        <taxon>Liliopsida</taxon>
        <taxon>Asparagales</taxon>
        <taxon>Orchidaceae</taxon>
        <taxon>Orchidoideae</taxon>
        <taxon>Orchideae</taxon>
        <taxon>Orchidinae</taxon>
        <taxon>Platanthera</taxon>
    </lineage>
</organism>
<evidence type="ECO:0000256" key="3">
    <source>
        <dbReference type="ARBA" id="ARBA00022842"/>
    </source>
</evidence>
<dbReference type="SUPFAM" id="SSF48239">
    <property type="entry name" value="Terpenoid cyclases/Protein prenyltransferases"/>
    <property type="match status" value="1"/>
</dbReference>
<dbReference type="SUPFAM" id="SSF48576">
    <property type="entry name" value="Terpenoid synthases"/>
    <property type="match status" value="1"/>
</dbReference>